<dbReference type="EMBL" id="DS028157">
    <property type="protein sequence ID" value="EEY64439.1"/>
    <property type="molecule type" value="Genomic_DNA"/>
</dbReference>
<dbReference type="AlphaFoldDB" id="D0NS94"/>
<protein>
    <submittedName>
        <fullName evidence="1">Uncharacterized protein</fullName>
    </submittedName>
</protein>
<dbReference type="GeneID" id="9475411"/>
<evidence type="ECO:0000313" key="1">
    <source>
        <dbReference type="EMBL" id="EEY64439.1"/>
    </source>
</evidence>
<dbReference type="VEuPathDB" id="FungiDB:PITG_15658"/>
<dbReference type="KEGG" id="pif:PITG_15658"/>
<keyword evidence="2" id="KW-1185">Reference proteome</keyword>
<name>D0NS94_PHYIT</name>
<accession>D0NS94</accession>
<dbReference type="Proteomes" id="UP000006643">
    <property type="component" value="Unassembled WGS sequence"/>
</dbReference>
<dbReference type="InParanoid" id="D0NS94"/>
<gene>
    <name evidence="1" type="ORF">PITG_15658</name>
</gene>
<reference evidence="2" key="1">
    <citation type="journal article" date="2009" name="Nature">
        <title>Genome sequence and analysis of the Irish potato famine pathogen Phytophthora infestans.</title>
        <authorList>
            <consortium name="The Broad Institute Genome Sequencing Platform"/>
            <person name="Haas B.J."/>
            <person name="Kamoun S."/>
            <person name="Zody M.C."/>
            <person name="Jiang R.H."/>
            <person name="Handsaker R.E."/>
            <person name="Cano L.M."/>
            <person name="Grabherr M."/>
            <person name="Kodira C.D."/>
            <person name="Raffaele S."/>
            <person name="Torto-Alalibo T."/>
            <person name="Bozkurt T.O."/>
            <person name="Ah-Fong A.M."/>
            <person name="Alvarado L."/>
            <person name="Anderson V.L."/>
            <person name="Armstrong M.R."/>
            <person name="Avrova A."/>
            <person name="Baxter L."/>
            <person name="Beynon J."/>
            <person name="Boevink P.C."/>
            <person name="Bollmann S.R."/>
            <person name="Bos J.I."/>
            <person name="Bulone V."/>
            <person name="Cai G."/>
            <person name="Cakir C."/>
            <person name="Carrington J.C."/>
            <person name="Chawner M."/>
            <person name="Conti L."/>
            <person name="Costanzo S."/>
            <person name="Ewan R."/>
            <person name="Fahlgren N."/>
            <person name="Fischbach M.A."/>
            <person name="Fugelstad J."/>
            <person name="Gilroy E.M."/>
            <person name="Gnerre S."/>
            <person name="Green P.J."/>
            <person name="Grenville-Briggs L.J."/>
            <person name="Griffith J."/>
            <person name="Grunwald N.J."/>
            <person name="Horn K."/>
            <person name="Horner N.R."/>
            <person name="Hu C.H."/>
            <person name="Huitema E."/>
            <person name="Jeong D.H."/>
            <person name="Jones A.M."/>
            <person name="Jones J.D."/>
            <person name="Jones R.W."/>
            <person name="Karlsson E.K."/>
            <person name="Kunjeti S.G."/>
            <person name="Lamour K."/>
            <person name="Liu Z."/>
            <person name="Ma L."/>
            <person name="Maclean D."/>
            <person name="Chibucos M.C."/>
            <person name="McDonald H."/>
            <person name="McWalters J."/>
            <person name="Meijer H.J."/>
            <person name="Morgan W."/>
            <person name="Morris P.F."/>
            <person name="Munro C.A."/>
            <person name="O'Neill K."/>
            <person name="Ospina-Giraldo M."/>
            <person name="Pinzon A."/>
            <person name="Pritchard L."/>
            <person name="Ramsahoye B."/>
            <person name="Ren Q."/>
            <person name="Restrepo S."/>
            <person name="Roy S."/>
            <person name="Sadanandom A."/>
            <person name="Savidor A."/>
            <person name="Schornack S."/>
            <person name="Schwartz D.C."/>
            <person name="Schumann U.D."/>
            <person name="Schwessinger B."/>
            <person name="Seyer L."/>
            <person name="Sharpe T."/>
            <person name="Silvar C."/>
            <person name="Song J."/>
            <person name="Studholme D.J."/>
            <person name="Sykes S."/>
            <person name="Thines M."/>
            <person name="van de Vondervoort P.J."/>
            <person name="Phuntumart V."/>
            <person name="Wawra S."/>
            <person name="Weide R."/>
            <person name="Win J."/>
            <person name="Young C."/>
            <person name="Zhou S."/>
            <person name="Fry W."/>
            <person name="Meyers B.C."/>
            <person name="van West P."/>
            <person name="Ristaino J."/>
            <person name="Govers F."/>
            <person name="Birch P.R."/>
            <person name="Whisson S.C."/>
            <person name="Judelson H.S."/>
            <person name="Nusbaum C."/>
        </authorList>
    </citation>
    <scope>NUCLEOTIDE SEQUENCE [LARGE SCALE GENOMIC DNA]</scope>
    <source>
        <strain evidence="2">T30-4</strain>
    </source>
</reference>
<evidence type="ECO:0000313" key="2">
    <source>
        <dbReference type="Proteomes" id="UP000006643"/>
    </source>
</evidence>
<dbReference type="RefSeq" id="XP_002897942.1">
    <property type="nucleotide sequence ID" value="XM_002897896.1"/>
</dbReference>
<proteinExistence type="predicted"/>
<sequence length="219" mass="24221">MESPDTCLGTYRGRRACAARIGWTGGTLRGTSAGVGTRPRLLIQDTVKGQPSVTKLFDPKKSEKDETWRYLEVATTNLSHRTRAPRDDDKYRVIPNALSIEIDSDLAECPLRDNYTITKAEDMCGIDGLGILHWEVGDLGAECAAGSCRGVQAPIGPKKPTVSDVLIMGETFLPTLALDYYYFNRNSKFVAWKTIVSLRFPQSLKIGDAELLLLVVSHW</sequence>
<organism evidence="1 2">
    <name type="scientific">Phytophthora infestans (strain T30-4)</name>
    <name type="common">Potato late blight agent</name>
    <dbReference type="NCBI Taxonomy" id="403677"/>
    <lineage>
        <taxon>Eukaryota</taxon>
        <taxon>Sar</taxon>
        <taxon>Stramenopiles</taxon>
        <taxon>Oomycota</taxon>
        <taxon>Peronosporomycetes</taxon>
        <taxon>Peronosporales</taxon>
        <taxon>Peronosporaceae</taxon>
        <taxon>Phytophthora</taxon>
    </lineage>
</organism>
<dbReference type="HOGENOM" id="CLU_1263715_0_0_1"/>